<dbReference type="Gene3D" id="6.10.140.670">
    <property type="match status" value="1"/>
</dbReference>
<dbReference type="GeneID" id="85384993"/>
<feature type="region of interest" description="Disordered" evidence="1">
    <location>
        <begin position="152"/>
        <end position="191"/>
    </location>
</feature>
<comment type="caution">
    <text evidence="3">The sequence shown here is derived from an EMBL/GenBank/DDBJ whole genome shotgun (WGS) entry which is preliminary data.</text>
</comment>
<dbReference type="PROSITE" id="PS51505">
    <property type="entry name" value="SCA7"/>
    <property type="match status" value="1"/>
</dbReference>
<evidence type="ECO:0000313" key="3">
    <source>
        <dbReference type="EMBL" id="KAK1731966.1"/>
    </source>
</evidence>
<dbReference type="AlphaFoldDB" id="A0AAD9D3Y4"/>
<evidence type="ECO:0000256" key="1">
    <source>
        <dbReference type="SAM" id="MobiDB-lite"/>
    </source>
</evidence>
<dbReference type="PANTHER" id="PTHR47805:SF1">
    <property type="entry name" value="SAGA-ASSOCIATED FACTOR 73"/>
    <property type="match status" value="1"/>
</dbReference>
<keyword evidence="4" id="KW-1185">Reference proteome</keyword>
<dbReference type="Pfam" id="PF08313">
    <property type="entry name" value="SCA7"/>
    <property type="match status" value="1"/>
</dbReference>
<dbReference type="GO" id="GO:0031048">
    <property type="term" value="P:regulatory ncRNA-mediated heterochromatin formation"/>
    <property type="evidence" value="ECO:0007669"/>
    <property type="project" value="TreeGrafter"/>
</dbReference>
<accession>A0AAD9D3Y4</accession>
<dbReference type="PANTHER" id="PTHR47805">
    <property type="entry name" value="SAGA-ASSOCIATED FACTOR 73"/>
    <property type="match status" value="1"/>
</dbReference>
<proteinExistence type="predicted"/>
<name>A0AAD9D3Y4_GLOAC</name>
<evidence type="ECO:0000259" key="2">
    <source>
        <dbReference type="PROSITE" id="PS51505"/>
    </source>
</evidence>
<dbReference type="GO" id="GO:1904802">
    <property type="term" value="P:RITS complex assembly"/>
    <property type="evidence" value="ECO:0007669"/>
    <property type="project" value="TreeGrafter"/>
</dbReference>
<organism evidence="3 4">
    <name type="scientific">Glomerella acutata</name>
    <name type="common">Colletotrichum acutatum</name>
    <dbReference type="NCBI Taxonomy" id="27357"/>
    <lineage>
        <taxon>Eukaryota</taxon>
        <taxon>Fungi</taxon>
        <taxon>Dikarya</taxon>
        <taxon>Ascomycota</taxon>
        <taxon>Pezizomycotina</taxon>
        <taxon>Sordariomycetes</taxon>
        <taxon>Hypocreomycetidae</taxon>
        <taxon>Glomerellales</taxon>
        <taxon>Glomerellaceae</taxon>
        <taxon>Colletotrichum</taxon>
        <taxon>Colletotrichum acutatum species complex</taxon>
    </lineage>
</organism>
<dbReference type="GO" id="GO:0000124">
    <property type="term" value="C:SAGA complex"/>
    <property type="evidence" value="ECO:0007669"/>
    <property type="project" value="InterPro"/>
</dbReference>
<gene>
    <name evidence="3" type="ORF">BDZ83DRAFT_11182</name>
</gene>
<dbReference type="Proteomes" id="UP001244207">
    <property type="component" value="Unassembled WGS sequence"/>
</dbReference>
<reference evidence="3" key="1">
    <citation type="submission" date="2021-12" db="EMBL/GenBank/DDBJ databases">
        <title>Comparative genomics, transcriptomics and evolutionary studies reveal genomic signatures of adaptation to plant cell wall in hemibiotrophic fungi.</title>
        <authorList>
            <consortium name="DOE Joint Genome Institute"/>
            <person name="Baroncelli R."/>
            <person name="Diaz J.F."/>
            <person name="Benocci T."/>
            <person name="Peng M."/>
            <person name="Battaglia E."/>
            <person name="Haridas S."/>
            <person name="Andreopoulos W."/>
            <person name="Labutti K."/>
            <person name="Pangilinan J."/>
            <person name="Floch G.L."/>
            <person name="Makela M.R."/>
            <person name="Henrissat B."/>
            <person name="Grigoriev I.V."/>
            <person name="Crouch J.A."/>
            <person name="De Vries R.P."/>
            <person name="Sukno S.A."/>
            <person name="Thon M.R."/>
        </authorList>
    </citation>
    <scope>NUCLEOTIDE SEQUENCE</scope>
    <source>
        <strain evidence="3">CBS 112980</strain>
    </source>
</reference>
<dbReference type="InterPro" id="IPR013243">
    <property type="entry name" value="SCA7_dom"/>
</dbReference>
<feature type="domain" description="SCA7" evidence="2">
    <location>
        <begin position="180"/>
        <end position="246"/>
    </location>
</feature>
<sequence>MAYLVVQSLESLVILKPGDVGPFGWVTADASRDRVGLKWILLRRYPAPSCRAPGRSSRADQATSILPDYKLLATLSYLALPCLPNNEGLLSETSKVPLSSAIHLCSIRNFVFLDAQRNPFFGSASRRHFLAFFLQHISPLFSSVEVEFSHTVDQVPPPPLPPQFHEHAGPTPTPQTSERSQAAENSVDVERECGVPLREGRRCGGSLACKRHSMGSKRAVAGRSAPYDQLLAAFMERRRAERASEESV</sequence>
<evidence type="ECO:0000313" key="4">
    <source>
        <dbReference type="Proteomes" id="UP001244207"/>
    </source>
</evidence>
<protein>
    <submittedName>
        <fullName evidence="3">SCA7, zinc-binding domain-containing protein</fullName>
    </submittedName>
</protein>
<dbReference type="GO" id="GO:0006357">
    <property type="term" value="P:regulation of transcription by RNA polymerase II"/>
    <property type="evidence" value="ECO:0007669"/>
    <property type="project" value="TreeGrafter"/>
</dbReference>
<dbReference type="RefSeq" id="XP_060372021.1">
    <property type="nucleotide sequence ID" value="XM_060501094.1"/>
</dbReference>
<feature type="compositionally biased region" description="Polar residues" evidence="1">
    <location>
        <begin position="174"/>
        <end position="184"/>
    </location>
</feature>
<dbReference type="InterPro" id="IPR037804">
    <property type="entry name" value="SGF73"/>
</dbReference>
<dbReference type="EMBL" id="JAHMHS010000001">
    <property type="protein sequence ID" value="KAK1731966.1"/>
    <property type="molecule type" value="Genomic_DNA"/>
</dbReference>